<dbReference type="EMBL" id="WIWT01000069">
    <property type="protein sequence ID" value="KAF3204696.1"/>
    <property type="molecule type" value="Genomic_DNA"/>
</dbReference>
<name>A0A8H8V257_ORBOL</name>
<organism evidence="1 2">
    <name type="scientific">Orbilia oligospora</name>
    <name type="common">Nematode-trapping fungus</name>
    <name type="synonym">Arthrobotrys oligospora</name>
    <dbReference type="NCBI Taxonomy" id="2813651"/>
    <lineage>
        <taxon>Eukaryota</taxon>
        <taxon>Fungi</taxon>
        <taxon>Dikarya</taxon>
        <taxon>Ascomycota</taxon>
        <taxon>Pezizomycotina</taxon>
        <taxon>Orbiliomycetes</taxon>
        <taxon>Orbiliales</taxon>
        <taxon>Orbiliaceae</taxon>
        <taxon>Orbilia</taxon>
    </lineage>
</organism>
<dbReference type="Proteomes" id="UP000614610">
    <property type="component" value="Unassembled WGS sequence"/>
</dbReference>
<proteinExistence type="predicted"/>
<gene>
    <name evidence="1" type="ORF">TWF679_009560</name>
</gene>
<dbReference type="AlphaFoldDB" id="A0A8H8V257"/>
<protein>
    <submittedName>
        <fullName evidence="1">Uncharacterized protein</fullName>
    </submittedName>
</protein>
<evidence type="ECO:0000313" key="1">
    <source>
        <dbReference type="EMBL" id="KAF3204696.1"/>
    </source>
</evidence>
<reference evidence="1" key="1">
    <citation type="submission" date="2019-06" db="EMBL/GenBank/DDBJ databases">
        <authorList>
            <person name="Palmer J.M."/>
        </authorList>
    </citation>
    <scope>NUCLEOTIDE SEQUENCE</scope>
    <source>
        <strain evidence="1">TWF679</strain>
    </source>
</reference>
<evidence type="ECO:0000313" key="2">
    <source>
        <dbReference type="Proteomes" id="UP000614610"/>
    </source>
</evidence>
<sequence length="141" mass="15666">MDAEPLGPSKYSNDIRNIPPIDADTGSRLGQPDLTITLPLYPSGLKEKLLLLNINKTNLEARRIRRKTSKIVDNCHLQPSGLPSWVERTQSQPFKDSTPKTSTIPIVLASLGTLYFAPTRMTNAIVMDRNIPVLFPLACRV</sequence>
<accession>A0A8H8V257</accession>
<comment type="caution">
    <text evidence="1">The sequence shown here is derived from an EMBL/GenBank/DDBJ whole genome shotgun (WGS) entry which is preliminary data.</text>
</comment>